<evidence type="ECO:0000313" key="9">
    <source>
        <dbReference type="Proteomes" id="UP000625804"/>
    </source>
</evidence>
<dbReference type="RefSeq" id="WP_173731859.1">
    <property type="nucleotide sequence ID" value="NZ_JABTTE010000019.1"/>
</dbReference>
<dbReference type="Proteomes" id="UP000625804">
    <property type="component" value="Unassembled WGS sequence"/>
</dbReference>
<dbReference type="InterPro" id="IPR027094">
    <property type="entry name" value="Mitofusin_fam"/>
</dbReference>
<dbReference type="GO" id="GO:0016020">
    <property type="term" value="C:membrane"/>
    <property type="evidence" value="ECO:0007669"/>
    <property type="project" value="UniProtKB-SubCell"/>
</dbReference>
<protein>
    <submittedName>
        <fullName evidence="8">Dynamin family protein</fullName>
    </submittedName>
</protein>
<keyword evidence="3" id="KW-0378">Hydrolase</keyword>
<feature type="domain" description="Dynamin N-terminal" evidence="7">
    <location>
        <begin position="644"/>
        <end position="868"/>
    </location>
</feature>
<feature type="domain" description="Dynamin N-terminal" evidence="7">
    <location>
        <begin position="40"/>
        <end position="193"/>
    </location>
</feature>
<comment type="subcellular location">
    <subcellularLocation>
        <location evidence="1">Membrane</location>
    </subcellularLocation>
</comment>
<name>A0A8J8GHU0_9BACI</name>
<accession>A0A8J8GHU0</accession>
<evidence type="ECO:0000256" key="1">
    <source>
        <dbReference type="ARBA" id="ARBA00004370"/>
    </source>
</evidence>
<evidence type="ECO:0000313" key="8">
    <source>
        <dbReference type="EMBL" id="NSL52653.1"/>
    </source>
</evidence>
<dbReference type="Gene3D" id="3.40.50.300">
    <property type="entry name" value="P-loop containing nucleotide triphosphate hydrolases"/>
    <property type="match status" value="2"/>
</dbReference>
<dbReference type="AlphaFoldDB" id="A0A8J8GHU0"/>
<dbReference type="PANTHER" id="PTHR10465:SF0">
    <property type="entry name" value="SARCALUMENIN"/>
    <property type="match status" value="1"/>
</dbReference>
<dbReference type="Pfam" id="PF00350">
    <property type="entry name" value="Dynamin_N"/>
    <property type="match status" value="2"/>
</dbReference>
<dbReference type="GO" id="GO:0005525">
    <property type="term" value="F:GTP binding"/>
    <property type="evidence" value="ECO:0007669"/>
    <property type="project" value="UniProtKB-KW"/>
</dbReference>
<keyword evidence="6" id="KW-0175">Coiled coil</keyword>
<dbReference type="PANTHER" id="PTHR10465">
    <property type="entry name" value="TRANSMEMBRANE GTPASE FZO1"/>
    <property type="match status" value="1"/>
</dbReference>
<gene>
    <name evidence="8" type="ORF">HR057_12900</name>
</gene>
<evidence type="ECO:0000259" key="7">
    <source>
        <dbReference type="Pfam" id="PF00350"/>
    </source>
</evidence>
<sequence>MLEMNRLTAIYMELDAKGDLVNAEKVKQLIDKLRNNEFTIAFCGHFSAGKSTMMNQLMGKDVLPSSPIPTSANLVKIKKGKSYARVYYKNADPVEFPAPYDYEVVKNFAKDGETIESIEISDEDIKLPEGVAIMDTPGIDSTDDAHRIATESALHLADVVFYVMDYNHVQSELNFSFTKTLKDRGKPVYLIINMIDKHNEAELSFHSYKSSVVEAFKTWGVNIDGIFYTSLKDFSHPENEYAKLEQFLISILSKKDELLLNSVMQAAKQLIEDHLQFFDDTNEEVRKNYEAELEHLSEQEKKLLLEELASLEETRKNYIDKKINLKDEFENGLKKILDNAYLMPAATRDLAHSYVEAAQPDFKVGFLFAKKKTEEERKARLQAFYESFKKQVESQLDWHLKDFAVKFFKQNKVDHENFIQTIYEELTVSFQPDLLQSLVKKSAGVTGEYILNYTNDVSNELKRLYKNRALDIFVEGKKLFDPIIDTELNVVEDKLESYRQYKGAVDGLKALNEKRKQVELKLLGLLTEPLLKDVLDKTDRLLKEWNECFLNVEIKQMEMKVSDKETVKSEQLQVSVIQEVDAKVESTFGNVLNADDFNVKNRLEKTVTKLNKALGLLQGIKGIHTLAHDMAEKAIRLSNQRFTVALFGAFSAGKSSFANALIGEKLLPVSPNPTTATINKILPANEDYPHGTVLVKIKTEEQIFRDVEQSLALFQKKCHSMDEALTIIQSLSYDGNDPKEKPHYSFLKAVQIGYDFIKNHLGELLTVDLKGFEEYVAKEEKSCFVEWIELYYDCPLTAQGITLVDTPGADSINARHTGVAFEYIKNADAILFVTYYNHAFSKADREFLIQLGRVKEAFELDKMFFIVNAADLAKSEEELKLVVDYVGDELKKFGIRFPRIYPLSSKLALEEKLAGSNYDGMNASRIAAFEHAFHSFIMNDLLEISIQSAHEDIKRSVAALDNMIAAAKESDEIKQLKKMKAEQAKSQIIEQLETKEFIVEERSLIQEIEELLFYVSQRSFFRFNDFYNEAFNPSSLRDDGRDLKKAVQGCLEELLGNIGFDLSQEMRATSLRVENHINKLLKDVHGQIEKMIAGIHPISLLPPRTRHFDTMEFDNAFAGVKREPFQASLSTFKNPKSFFEQGGKQKLKEQLEQLVKSPVQSYVEKEKTHFIDVYRQLLLEHMQEMIKEIIEEVNDYFEGYLAALSETIDIEKLEDVKINIETIIKGEGENEFNEERGLHKVGAVFSGI</sequence>
<dbReference type="GO" id="GO:0003924">
    <property type="term" value="F:GTPase activity"/>
    <property type="evidence" value="ECO:0007669"/>
    <property type="project" value="InterPro"/>
</dbReference>
<keyword evidence="2" id="KW-0547">Nucleotide-binding</keyword>
<dbReference type="SUPFAM" id="SSF52540">
    <property type="entry name" value="P-loop containing nucleoside triphosphate hydrolases"/>
    <property type="match status" value="2"/>
</dbReference>
<keyword evidence="9" id="KW-1185">Reference proteome</keyword>
<comment type="caution">
    <text evidence="8">The sequence shown here is derived from an EMBL/GenBank/DDBJ whole genome shotgun (WGS) entry which is preliminary data.</text>
</comment>
<evidence type="ECO:0000256" key="6">
    <source>
        <dbReference type="SAM" id="Coils"/>
    </source>
</evidence>
<feature type="coiled-coil region" evidence="6">
    <location>
        <begin position="282"/>
        <end position="328"/>
    </location>
</feature>
<dbReference type="EMBL" id="JABTTE010000019">
    <property type="protein sequence ID" value="NSL52653.1"/>
    <property type="molecule type" value="Genomic_DNA"/>
</dbReference>
<dbReference type="CDD" id="cd09912">
    <property type="entry name" value="DLP_2"/>
    <property type="match status" value="2"/>
</dbReference>
<evidence type="ECO:0000256" key="2">
    <source>
        <dbReference type="ARBA" id="ARBA00022741"/>
    </source>
</evidence>
<evidence type="ECO:0000256" key="5">
    <source>
        <dbReference type="ARBA" id="ARBA00023136"/>
    </source>
</evidence>
<keyword evidence="4" id="KW-0342">GTP-binding</keyword>
<dbReference type="InterPro" id="IPR027417">
    <property type="entry name" value="P-loop_NTPase"/>
</dbReference>
<reference evidence="8" key="1">
    <citation type="submission" date="2020-06" db="EMBL/GenBank/DDBJ databases">
        <title>A novel thermopfilic bacterium from Erzurum, Turkey.</title>
        <authorList>
            <person name="Adiguzel A."/>
            <person name="Ay H."/>
            <person name="Baltaci M.O."/>
        </authorList>
    </citation>
    <scope>NUCLEOTIDE SEQUENCE</scope>
    <source>
        <strain evidence="8">P2</strain>
    </source>
</reference>
<proteinExistence type="predicted"/>
<evidence type="ECO:0000256" key="3">
    <source>
        <dbReference type="ARBA" id="ARBA00022801"/>
    </source>
</evidence>
<keyword evidence="5" id="KW-0472">Membrane</keyword>
<dbReference type="InterPro" id="IPR045063">
    <property type="entry name" value="Dynamin_N"/>
</dbReference>
<evidence type="ECO:0000256" key="4">
    <source>
        <dbReference type="ARBA" id="ARBA00023134"/>
    </source>
</evidence>
<organism evidence="8 9">
    <name type="scientific">Calidifontibacillus erzurumensis</name>
    <dbReference type="NCBI Taxonomy" id="2741433"/>
    <lineage>
        <taxon>Bacteria</taxon>
        <taxon>Bacillati</taxon>
        <taxon>Bacillota</taxon>
        <taxon>Bacilli</taxon>
        <taxon>Bacillales</taxon>
        <taxon>Bacillaceae</taxon>
        <taxon>Calidifontibacillus/Schinkia group</taxon>
        <taxon>Calidifontibacillus</taxon>
    </lineage>
</organism>